<dbReference type="InterPro" id="IPR011708">
    <property type="entry name" value="DNA_pol3_alpha_NTPase_dom"/>
</dbReference>
<dbReference type="GO" id="GO:0003677">
    <property type="term" value="F:DNA binding"/>
    <property type="evidence" value="ECO:0007669"/>
    <property type="project" value="UniProtKB-UniRule"/>
</dbReference>
<dbReference type="Gene3D" id="3.20.20.140">
    <property type="entry name" value="Metal-dependent hydrolases"/>
    <property type="match status" value="1"/>
</dbReference>
<proteinExistence type="inferred from homology"/>
<sequence>MTNKKYYQDETFNKFMEFLHVPKIPTLREAFIPEPIHFEFVNEQYIFYVNISIPSVPKISDFDILLKRLKVSNGQKFIVNFKIINSINDAQYMKDYILYIIENFQELEWIKLRIDDFTFNANHTIPSWRLCYYDESLKLNVESACEFINRELNKIGFLGFNIYPDYLEYVQNKNTESLQNLQDLIDEKLRKIKTEDVVFSKIGTKKFTKNTRNKNYLKRTIEQINNDEIEEKTRVSFNGYVYKSDYSVSKNEKHIYTFSITDYKDAIEVKWFLNEQLDKDRTVNVGDFVFVEGSLSKNMRDVVFVFADDVAKQKDNKKIITDDSEIKRVELNTKSKMNTMDGILTPIQLINKAKELGHRAVALLDSNSVQGFPDFYNAAKKAKIKPILGATFSTIPQSNNSVSNFQKDGILKEQEYVCFDIETTGLSPRYHELIEFGATIIKNGSVISREQFFIKAKNSLSAFTINLTGITDQMLKNEGLELKPALLKISKLFENRIAVAHNSTFDMNFLFQKFLDNKMEIPKTTFIDTLVVSRLLFSKDSKHRLENYVGRLGIIYNSDAAHRADYDAEILANAWIPSMNLLAEININTIVELRDYKSNQLYFKKFSDDVSVIALNQKGLKELFNFVSLSLTERMYNQPKIFFEDIKRSKNILVGSSTLNGLVINALFFKNDTELRNYIEKFDYIEIPCLSNFKHWIEYGDFKEEDIKNALKYLVKTAKEMKKIVVAVGDVRYINETEKTAYSLLVYAKAIGGDRHYLFDYKRKHDLKLPERFYLTTEQMIEEFSFLEDKLAYEIVVENTNLITDKINEIEVIKKDLYTPKFDDSPTKLKDLVYKTAREKYGEKLPEIVENRIKKEINPILKYGYDVIYWISHKLVKKSIDNGYLVGSRGSVGSSLVATLSGITEVNPLPPHFVCPKCKKFELIDNLKISSGFDLDDKECEKCKITMDKDGQTIPFETFLGFEADKVPDIDLNFSGDYQGEIHNEIRRLFGENHTFRAGTIATAASKTSYGYIKNALDESGKKISSTFVDYLTSIIEGVKRGTGQHPGGIIIIPKEYSVEDFTPINFPGNDVESDWKTTHFDFHAIHDNVLKLDILGHDDPTAIKMLERLTGVDVKKDIPKKDKKVMSIFTSPAALGINSSQIGGEPTGALGIPEFGTPFVRKMLEQAKAKSFADLISLSGLSHGTDVWLNNAQSLIKEKGHTIDQVISCRDDIMVYLIKHGVDSLYAFKIMEQVRKGKGITEEQEQDLRKNKIPQWYIDSMKKIKYMFPKAHATAYVLMAWRIAWFKVYKPLEYYATFFTTRCDVFDVANMCEDFKITKINNRIAEINSKPINEISAKEANLIPVLEIARELYARGFTISKISITKSLEKEWVIDYQNKTIIPPFSALDSLGDSTAYSITQARKEKPFISKEDFANRTSVSKTQYAEFEKLGVFKELPESDQNTLF</sequence>
<dbReference type="InterPro" id="IPR029460">
    <property type="entry name" value="DNAPol_HHH"/>
</dbReference>
<keyword evidence="3 11" id="KW-0808">Transferase</keyword>
<dbReference type="HAMAP" id="MF_00356">
    <property type="entry name" value="DNApol_PolC"/>
    <property type="match status" value="1"/>
</dbReference>
<evidence type="ECO:0000256" key="5">
    <source>
        <dbReference type="ARBA" id="ARBA00022705"/>
    </source>
</evidence>
<evidence type="ECO:0000256" key="6">
    <source>
        <dbReference type="ARBA" id="ARBA00022722"/>
    </source>
</evidence>
<dbReference type="SUPFAM" id="SSF53098">
    <property type="entry name" value="Ribonuclease H-like"/>
    <property type="match status" value="1"/>
</dbReference>
<keyword evidence="5 11" id="KW-0235">DNA replication</keyword>
<dbReference type="InterPro" id="IPR003141">
    <property type="entry name" value="Pol/His_phosphatase_N"/>
</dbReference>
<evidence type="ECO:0000259" key="13">
    <source>
        <dbReference type="SMART" id="SM00481"/>
    </source>
</evidence>
<keyword evidence="4 11" id="KW-0548">Nucleotidyltransferase</keyword>
<dbReference type="NCBIfam" id="TIGR00573">
    <property type="entry name" value="dnaq"/>
    <property type="match status" value="1"/>
</dbReference>
<dbReference type="PANTHER" id="PTHR32294:SF5">
    <property type="entry name" value="DNA POLYMERASE III POLC-TYPE"/>
    <property type="match status" value="1"/>
</dbReference>
<dbReference type="InterPro" id="IPR006308">
    <property type="entry name" value="Pol_III_a_PolC-type_gram_pos"/>
</dbReference>
<dbReference type="GO" id="GO:0003887">
    <property type="term" value="F:DNA-directed DNA polymerase activity"/>
    <property type="evidence" value="ECO:0007669"/>
    <property type="project" value="UniProtKB-UniRule"/>
</dbReference>
<dbReference type="Gene3D" id="1.10.150.700">
    <property type="entry name" value="PolC, middle finger domain"/>
    <property type="match status" value="2"/>
</dbReference>
<comment type="similarity">
    <text evidence="11">Belongs to the DNA polymerase type-C family. PolC subfamily.</text>
</comment>
<dbReference type="GO" id="GO:0006261">
    <property type="term" value="P:DNA-templated DNA replication"/>
    <property type="evidence" value="ECO:0007669"/>
    <property type="project" value="UniProtKB-UniRule"/>
</dbReference>
<evidence type="ECO:0000259" key="12">
    <source>
        <dbReference type="SMART" id="SM00479"/>
    </source>
</evidence>
<dbReference type="SMART" id="SM00479">
    <property type="entry name" value="EXOIII"/>
    <property type="match status" value="1"/>
</dbReference>
<comment type="subcellular location">
    <subcellularLocation>
        <location evidence="11">Cytoplasm</location>
    </subcellularLocation>
</comment>
<dbReference type="GO" id="GO:0008408">
    <property type="term" value="F:3'-5' exonuclease activity"/>
    <property type="evidence" value="ECO:0007669"/>
    <property type="project" value="UniProtKB-UniRule"/>
</dbReference>
<dbReference type="CDD" id="cd06127">
    <property type="entry name" value="DEDDh"/>
    <property type="match status" value="1"/>
</dbReference>
<dbReference type="Pfam" id="PF17657">
    <property type="entry name" value="DNA_pol3_finger"/>
    <property type="match status" value="1"/>
</dbReference>
<evidence type="ECO:0000256" key="9">
    <source>
        <dbReference type="ARBA" id="ARBA00022932"/>
    </source>
</evidence>
<keyword evidence="15" id="KW-1185">Reference proteome</keyword>
<dbReference type="NCBIfam" id="TIGR01405">
    <property type="entry name" value="polC_Gram_pos"/>
    <property type="match status" value="1"/>
</dbReference>
<dbReference type="Proteomes" id="UP000001845">
    <property type="component" value="Chromosome"/>
</dbReference>
<dbReference type="InterPro" id="IPR013520">
    <property type="entry name" value="Ribonucl_H"/>
</dbReference>
<keyword evidence="8 11" id="KW-0269">Exonuclease</keyword>
<gene>
    <name evidence="11 14" type="primary">polC</name>
    <name evidence="14" type="ordered locus">MCRO_0024</name>
</gene>
<dbReference type="EC" id="2.7.7.7" evidence="11"/>
<dbReference type="Pfam" id="PF00929">
    <property type="entry name" value="RNase_T"/>
    <property type="match status" value="1"/>
</dbReference>
<dbReference type="GO" id="GO:0005737">
    <property type="term" value="C:cytoplasm"/>
    <property type="evidence" value="ECO:0007669"/>
    <property type="project" value="UniProtKB-SubCell"/>
</dbReference>
<protein>
    <recommendedName>
        <fullName evidence="11">DNA polymerase III PolC-type</fullName>
        <shortName evidence="11">PolIII</shortName>
        <ecNumber evidence="11">2.7.7.7</ecNumber>
    </recommendedName>
</protein>
<dbReference type="InterPro" id="IPR036397">
    <property type="entry name" value="RNaseH_sf"/>
</dbReference>
<dbReference type="Gene3D" id="3.30.420.10">
    <property type="entry name" value="Ribonuclease H-like superfamily/Ribonuclease H"/>
    <property type="match status" value="1"/>
</dbReference>
<evidence type="ECO:0000313" key="15">
    <source>
        <dbReference type="Proteomes" id="UP000001845"/>
    </source>
</evidence>
<dbReference type="InterPro" id="IPR004805">
    <property type="entry name" value="DnaE2/DnaE/PolC"/>
</dbReference>
<keyword evidence="9 11" id="KW-0239">DNA-directed DNA polymerase</keyword>
<evidence type="ECO:0000256" key="3">
    <source>
        <dbReference type="ARBA" id="ARBA00022679"/>
    </source>
</evidence>
<dbReference type="InterPro" id="IPR044923">
    <property type="entry name" value="PolC_middle_finger_sf"/>
</dbReference>
<dbReference type="KEGG" id="mcd:MCRO_0024"/>
<dbReference type="HOGENOM" id="CLU_003297_2_0_14"/>
<dbReference type="PANTHER" id="PTHR32294">
    <property type="entry name" value="DNA POLYMERASE III SUBUNIT ALPHA"/>
    <property type="match status" value="1"/>
</dbReference>
<dbReference type="STRING" id="512564.MCRO_0024"/>
<dbReference type="eggNOG" id="COG2176">
    <property type="taxonomic scope" value="Bacteria"/>
</dbReference>
<comment type="catalytic activity">
    <reaction evidence="10 11">
        <text>DNA(n) + a 2'-deoxyribonucleoside 5'-triphosphate = DNA(n+1) + diphosphate</text>
        <dbReference type="Rhea" id="RHEA:22508"/>
        <dbReference type="Rhea" id="RHEA-COMP:17339"/>
        <dbReference type="Rhea" id="RHEA-COMP:17340"/>
        <dbReference type="ChEBI" id="CHEBI:33019"/>
        <dbReference type="ChEBI" id="CHEBI:61560"/>
        <dbReference type="ChEBI" id="CHEBI:173112"/>
        <dbReference type="EC" id="2.7.7.7"/>
    </reaction>
</comment>
<keyword evidence="7 11" id="KW-0378">Hydrolase</keyword>
<comment type="function">
    <text evidence="1 11">Required for replicative DNA synthesis. This DNA polymerase also exhibits 3' to 5' exonuclease activity.</text>
</comment>
<dbReference type="Pfam" id="PF14579">
    <property type="entry name" value="HHH_6"/>
    <property type="match status" value="1"/>
</dbReference>
<evidence type="ECO:0000256" key="10">
    <source>
        <dbReference type="ARBA" id="ARBA00049244"/>
    </source>
</evidence>
<reference key="2">
    <citation type="submission" date="2010-03" db="EMBL/GenBank/DDBJ databases">
        <authorList>
            <person name="Ma Z."/>
            <person name="Wang X."/>
            <person name="Liu H."/>
        </authorList>
    </citation>
    <scope>NUCLEOTIDE SEQUENCE</scope>
    <source>
        <strain>MP145</strain>
    </source>
</reference>
<dbReference type="RefSeq" id="WP_013054741.1">
    <property type="nucleotide sequence ID" value="NC_014014.1"/>
</dbReference>
<reference evidence="15" key="1">
    <citation type="submission" date="2010-03" db="EMBL/GenBank/DDBJ databases">
        <title>The complete genome of Mycoplasma crocodyli MP145.</title>
        <authorList>
            <person name="Glass J.I."/>
            <person name="Durkin A.S."/>
            <person name="Hostetler J."/>
            <person name="Jackson J."/>
            <person name="Johnson J."/>
            <person name="May M.A."/>
            <person name="Paralanov V."/>
            <person name="Radune D."/>
            <person name="Szczypinski B."/>
            <person name="Brown D.R."/>
        </authorList>
    </citation>
    <scope>NUCLEOTIDE SEQUENCE [LARGE SCALE GENOMIC DNA]</scope>
    <source>
        <strain evidence="15">ATCC 51981 / MP145</strain>
    </source>
</reference>
<evidence type="ECO:0000256" key="7">
    <source>
        <dbReference type="ARBA" id="ARBA00022801"/>
    </source>
</evidence>
<dbReference type="Gene3D" id="3.30.1900.20">
    <property type="match status" value="2"/>
</dbReference>
<dbReference type="SMART" id="SM00481">
    <property type="entry name" value="POLIIIAc"/>
    <property type="match status" value="1"/>
</dbReference>
<keyword evidence="6 11" id="KW-0540">Nuclease</keyword>
<dbReference type="NCBIfam" id="NF001688">
    <property type="entry name" value="PRK00448.1"/>
    <property type="match status" value="1"/>
</dbReference>
<dbReference type="Gene3D" id="1.10.150.870">
    <property type="match status" value="1"/>
</dbReference>
<evidence type="ECO:0000256" key="4">
    <source>
        <dbReference type="ARBA" id="ARBA00022695"/>
    </source>
</evidence>
<evidence type="ECO:0000256" key="1">
    <source>
        <dbReference type="ARBA" id="ARBA00003452"/>
    </source>
</evidence>
<evidence type="ECO:0000313" key="14">
    <source>
        <dbReference type="EMBL" id="ADE19965.1"/>
    </source>
</evidence>
<keyword evidence="2 11" id="KW-0963">Cytoplasm</keyword>
<reference evidence="14 15" key="3">
    <citation type="journal article" date="2011" name="J. Bacteriol.">
        <title>Genome sequences of Mycoplasma alligatoris A21JP2T and Mycoplasma crocodyli MP145T.</title>
        <authorList>
            <person name="Brown D.R."/>
            <person name="Farmerie W.G."/>
            <person name="May M."/>
            <person name="Benders G.A."/>
            <person name="Durkin A.S."/>
            <person name="Hlavinka K."/>
            <person name="Hostetler J."/>
            <person name="Jackson J."/>
            <person name="Johnson J."/>
            <person name="Miller R.H."/>
            <person name="Paralanov V."/>
            <person name="Radune D."/>
            <person name="Szczypinski B."/>
            <person name="Glass J.I."/>
        </authorList>
    </citation>
    <scope>NUCLEOTIDE SEQUENCE [LARGE SCALE GENOMIC DNA]</scope>
    <source>
        <strain evidence="15">ATCC 51981 / MP145</strain>
    </source>
</reference>
<dbReference type="InterPro" id="IPR006054">
    <property type="entry name" value="DnaQ"/>
</dbReference>
<evidence type="ECO:0000256" key="11">
    <source>
        <dbReference type="HAMAP-Rule" id="MF_00356"/>
    </source>
</evidence>
<dbReference type="Pfam" id="PF07733">
    <property type="entry name" value="DNA_pol3_alpha"/>
    <property type="match status" value="2"/>
</dbReference>
<accession>D5E4L5</accession>
<feature type="domain" description="Exonuclease" evidence="12">
    <location>
        <begin position="415"/>
        <end position="584"/>
    </location>
</feature>
<dbReference type="InterPro" id="IPR012337">
    <property type="entry name" value="RNaseH-like_sf"/>
</dbReference>
<dbReference type="InterPro" id="IPR012340">
    <property type="entry name" value="NA-bd_OB-fold"/>
</dbReference>
<evidence type="ECO:0000256" key="2">
    <source>
        <dbReference type="ARBA" id="ARBA00022490"/>
    </source>
</evidence>
<dbReference type="InterPro" id="IPR040982">
    <property type="entry name" value="DNA_pol3_finger"/>
</dbReference>
<dbReference type="FunFam" id="3.30.420.10:FF:000045">
    <property type="entry name" value="3'-5' exonuclease DinG"/>
    <property type="match status" value="1"/>
</dbReference>
<feature type="domain" description="Polymerase/histidinol phosphatase N-terminal" evidence="13">
    <location>
        <begin position="329"/>
        <end position="396"/>
    </location>
</feature>
<name>D5E4L5_MYCCM</name>
<dbReference type="EMBL" id="CP001991">
    <property type="protein sequence ID" value="ADE19965.1"/>
    <property type="molecule type" value="Genomic_DNA"/>
</dbReference>
<organism evidence="14 15">
    <name type="scientific">Mycoplasma crocodyli (strain ATCC 51981 / MP145)</name>
    <dbReference type="NCBI Taxonomy" id="512564"/>
    <lineage>
        <taxon>Bacteria</taxon>
        <taxon>Bacillati</taxon>
        <taxon>Mycoplasmatota</taxon>
        <taxon>Mollicutes</taxon>
        <taxon>Mycoplasmataceae</taxon>
        <taxon>Mycoplasma</taxon>
    </lineage>
</organism>
<dbReference type="Gene3D" id="2.40.50.140">
    <property type="entry name" value="Nucleic acid-binding proteins"/>
    <property type="match status" value="1"/>
</dbReference>
<evidence type="ECO:0000256" key="8">
    <source>
        <dbReference type="ARBA" id="ARBA00022839"/>
    </source>
</evidence>